<evidence type="ECO:0000313" key="2">
    <source>
        <dbReference type="EMBL" id="MCB6937610.1"/>
    </source>
</evidence>
<name>A0AAW4UHH7_9FIRM</name>
<dbReference type="Proteomes" id="UP001197684">
    <property type="component" value="Unassembled WGS sequence"/>
</dbReference>
<dbReference type="AlphaFoldDB" id="A0AAW4UHH7"/>
<protein>
    <submittedName>
        <fullName evidence="2">Uncharacterized protein</fullName>
    </submittedName>
</protein>
<organism evidence="2 3">
    <name type="scientific">Agathobacter rectalis</name>
    <dbReference type="NCBI Taxonomy" id="39491"/>
    <lineage>
        <taxon>Bacteria</taxon>
        <taxon>Bacillati</taxon>
        <taxon>Bacillota</taxon>
        <taxon>Clostridia</taxon>
        <taxon>Lachnospirales</taxon>
        <taxon>Lachnospiraceae</taxon>
        <taxon>Agathobacter</taxon>
    </lineage>
</organism>
<comment type="caution">
    <text evidence="2">The sequence shown here is derived from an EMBL/GenBank/DDBJ whole genome shotgun (WGS) entry which is preliminary data.</text>
</comment>
<keyword evidence="1" id="KW-0812">Transmembrane</keyword>
<keyword evidence="1" id="KW-0472">Membrane</keyword>
<accession>A0AAW4UHH7</accession>
<sequence>MKIPLFGRHSKRWEEQNYAQRFGGIFFLTFIALVVIFLFNEYKTAQLPTLNEEMLMNGAEYCLVTDLNEIGDAGYAYEIKSGSSQEEICGIISSICIDLKREDDFVNVRYENGEYIIINNGITIGRAVINDKATTDLLKIYFCN</sequence>
<proteinExistence type="predicted"/>
<evidence type="ECO:0000313" key="3">
    <source>
        <dbReference type="Proteomes" id="UP001197684"/>
    </source>
</evidence>
<reference evidence="2" key="1">
    <citation type="submission" date="2021-10" db="EMBL/GenBank/DDBJ databases">
        <title>Collection of gut derived symbiotic bacterial strains cultured from healthy donors.</title>
        <authorList>
            <person name="Lin H."/>
            <person name="Littmann E."/>
            <person name="Kohout C."/>
            <person name="Pamer E.G."/>
        </authorList>
    </citation>
    <scope>NUCLEOTIDE SEQUENCE</scope>
    <source>
        <strain evidence="2">DFI.9.42</strain>
    </source>
</reference>
<feature type="transmembrane region" description="Helical" evidence="1">
    <location>
        <begin position="21"/>
        <end position="39"/>
    </location>
</feature>
<evidence type="ECO:0000256" key="1">
    <source>
        <dbReference type="SAM" id="Phobius"/>
    </source>
</evidence>
<dbReference type="EMBL" id="JAJCJK010000004">
    <property type="protein sequence ID" value="MCB6937610.1"/>
    <property type="molecule type" value="Genomic_DNA"/>
</dbReference>
<dbReference type="RefSeq" id="WP_306780642.1">
    <property type="nucleotide sequence ID" value="NZ_JAJCJK010000004.1"/>
</dbReference>
<keyword evidence="1" id="KW-1133">Transmembrane helix</keyword>
<gene>
    <name evidence="2" type="ORF">LIZ56_04175</name>
</gene>